<evidence type="ECO:0000259" key="8">
    <source>
        <dbReference type="PROSITE" id="PS50928"/>
    </source>
</evidence>
<evidence type="ECO:0000313" key="9">
    <source>
        <dbReference type="EMBL" id="AJG18311.1"/>
    </source>
</evidence>
<feature type="transmembrane region" description="Helical" evidence="7">
    <location>
        <begin position="142"/>
        <end position="162"/>
    </location>
</feature>
<feature type="transmembrane region" description="Helical" evidence="7">
    <location>
        <begin position="376"/>
        <end position="396"/>
    </location>
</feature>
<evidence type="ECO:0000256" key="5">
    <source>
        <dbReference type="ARBA" id="ARBA00022989"/>
    </source>
</evidence>
<dbReference type="AlphaFoldDB" id="A0A0C4YCD2"/>
<dbReference type="OrthoDB" id="9790211at2"/>
<keyword evidence="10" id="KW-1185">Reference proteome</keyword>
<dbReference type="FunFam" id="1.10.3720.10:FF:000088">
    <property type="entry name" value="Iron(III) ABC transporter, permease protein"/>
    <property type="match status" value="1"/>
</dbReference>
<dbReference type="KEGG" id="cbw:RR42_m0899"/>
<evidence type="ECO:0000256" key="4">
    <source>
        <dbReference type="ARBA" id="ARBA00022692"/>
    </source>
</evidence>
<feature type="transmembrane region" description="Helical" evidence="7">
    <location>
        <begin position="522"/>
        <end position="540"/>
    </location>
</feature>
<sequence>MSLFRPSRTRRLHPLALVAALAALLIALPIAQVAGSLFEPSGDTWRHLADTVLAEYVGNTLWLLAGVCAGVLLVGVPTAWLVSTYRFAGRAWLEWALVLPLAMPAYVIAYAYTDTLQFAGPLQSWLRELTGWRAREYWFPDIRSLGGAIVLFTLVLYPYVYLTARAAFLQQTLNTLEAARLLGYGTWGSVWRVMLPLARPGIVAGTALALMETLADFGTVAYFGIPTFSTGIYRAWFSLGDKNAAAQLSACMLLFVIGILLVERASRGRARVHGGQRRAPAYRLHGWRAALALLVCAVPVLLGFAIPALMLCKMALAEGDAQFGQRFIGLVRNSFLLASVTALIAVLAALVIGYAGRGMAAGRGWLLRGLTRVCGMGYALPGSVVAVGVLVPVARLDNAMSAWLQQHLGWSAGLLLTGGIAALVYAYLVRFLGVALQTVNAGLVKITPGMDAAARSLGHGPGATLRRVHLPMLRGSLLTAALIVFVDVMKELPATFVMRPFNFDALAVQAYNLASDERLAEAATASLVIVAVGLLPVILLSRSIRRDARDARE</sequence>
<dbReference type="CDD" id="cd06261">
    <property type="entry name" value="TM_PBP2"/>
    <property type="match status" value="2"/>
</dbReference>
<feature type="transmembrane region" description="Helical" evidence="7">
    <location>
        <begin position="245"/>
        <end position="266"/>
    </location>
</feature>
<keyword evidence="5 7" id="KW-1133">Transmembrane helix</keyword>
<comment type="subcellular location">
    <subcellularLocation>
        <location evidence="1 7">Cell membrane</location>
        <topology evidence="1 7">Multi-pass membrane protein</topology>
    </subcellularLocation>
</comment>
<comment type="similarity">
    <text evidence="7">Belongs to the binding-protein-dependent transport system permease family.</text>
</comment>
<protein>
    <submittedName>
        <fullName evidence="9">Ferric iron ABC transporter, permease protein</fullName>
    </submittedName>
</protein>
<dbReference type="RefSeq" id="WP_052494444.1">
    <property type="nucleotide sequence ID" value="NZ_CP010536.1"/>
</dbReference>
<dbReference type="GO" id="GO:0005886">
    <property type="term" value="C:plasma membrane"/>
    <property type="evidence" value="ECO:0007669"/>
    <property type="project" value="UniProtKB-SubCell"/>
</dbReference>
<gene>
    <name evidence="9" type="ORF">RR42_m0899</name>
</gene>
<dbReference type="GO" id="GO:0055085">
    <property type="term" value="P:transmembrane transport"/>
    <property type="evidence" value="ECO:0007669"/>
    <property type="project" value="InterPro"/>
</dbReference>
<keyword evidence="6 7" id="KW-0472">Membrane</keyword>
<feature type="domain" description="ABC transmembrane type-1" evidence="8">
    <location>
        <begin position="57"/>
        <end position="266"/>
    </location>
</feature>
<feature type="transmembrane region" description="Helical" evidence="7">
    <location>
        <begin position="408"/>
        <end position="428"/>
    </location>
</feature>
<proteinExistence type="inferred from homology"/>
<dbReference type="Gene3D" id="1.10.3720.10">
    <property type="entry name" value="MetI-like"/>
    <property type="match status" value="2"/>
</dbReference>
<feature type="transmembrane region" description="Helical" evidence="7">
    <location>
        <begin position="60"/>
        <end position="80"/>
    </location>
</feature>
<organism evidence="9 10">
    <name type="scientific">Cupriavidus basilensis</name>
    <dbReference type="NCBI Taxonomy" id="68895"/>
    <lineage>
        <taxon>Bacteria</taxon>
        <taxon>Pseudomonadati</taxon>
        <taxon>Pseudomonadota</taxon>
        <taxon>Betaproteobacteria</taxon>
        <taxon>Burkholderiales</taxon>
        <taxon>Burkholderiaceae</taxon>
        <taxon>Cupriavidus</taxon>
    </lineage>
</organism>
<evidence type="ECO:0000313" key="10">
    <source>
        <dbReference type="Proteomes" id="UP000031843"/>
    </source>
</evidence>
<keyword evidence="4 7" id="KW-0812">Transmembrane</keyword>
<dbReference type="Proteomes" id="UP000031843">
    <property type="component" value="Chromosome main"/>
</dbReference>
<feature type="transmembrane region" description="Helical" evidence="7">
    <location>
        <begin position="287"/>
        <end position="316"/>
    </location>
</feature>
<evidence type="ECO:0000256" key="6">
    <source>
        <dbReference type="ARBA" id="ARBA00023136"/>
    </source>
</evidence>
<dbReference type="SUPFAM" id="SSF161098">
    <property type="entry name" value="MetI-like"/>
    <property type="match status" value="2"/>
</dbReference>
<evidence type="ECO:0000256" key="2">
    <source>
        <dbReference type="ARBA" id="ARBA00022448"/>
    </source>
</evidence>
<keyword evidence="2 7" id="KW-0813">Transport</keyword>
<accession>A0A0C4YCD2</accession>
<dbReference type="STRING" id="68895.RR42_m0899"/>
<dbReference type="PROSITE" id="PS50928">
    <property type="entry name" value="ABC_TM1"/>
    <property type="match status" value="2"/>
</dbReference>
<dbReference type="PANTHER" id="PTHR30183">
    <property type="entry name" value="MOLYBDENUM TRANSPORT SYSTEM PERMEASE PROTEIN MODB"/>
    <property type="match status" value="1"/>
</dbReference>
<name>A0A0C4YCD2_9BURK</name>
<feature type="transmembrane region" description="Helical" evidence="7">
    <location>
        <begin position="336"/>
        <end position="355"/>
    </location>
</feature>
<evidence type="ECO:0000256" key="7">
    <source>
        <dbReference type="RuleBase" id="RU363032"/>
    </source>
</evidence>
<dbReference type="PANTHER" id="PTHR30183:SF2">
    <property type="entry name" value="IRON UTILIZATION PROTEIN"/>
    <property type="match status" value="1"/>
</dbReference>
<dbReference type="InterPro" id="IPR000515">
    <property type="entry name" value="MetI-like"/>
</dbReference>
<keyword evidence="3" id="KW-1003">Cell membrane</keyword>
<feature type="transmembrane region" description="Helical" evidence="7">
    <location>
        <begin position="202"/>
        <end position="225"/>
    </location>
</feature>
<evidence type="ECO:0000256" key="1">
    <source>
        <dbReference type="ARBA" id="ARBA00004651"/>
    </source>
</evidence>
<feature type="transmembrane region" description="Helical" evidence="7">
    <location>
        <begin position="472"/>
        <end position="489"/>
    </location>
</feature>
<feature type="transmembrane region" description="Helical" evidence="7">
    <location>
        <begin position="92"/>
        <end position="112"/>
    </location>
</feature>
<dbReference type="InterPro" id="IPR035906">
    <property type="entry name" value="MetI-like_sf"/>
</dbReference>
<dbReference type="Pfam" id="PF00528">
    <property type="entry name" value="BPD_transp_1"/>
    <property type="match status" value="2"/>
</dbReference>
<reference evidence="9 10" key="1">
    <citation type="journal article" date="2015" name="Genome Announc.">
        <title>Complete Genome Sequence of Cupriavidus basilensis 4G11, Isolated from the Oak Ridge Field Research Center Site.</title>
        <authorList>
            <person name="Ray J."/>
            <person name="Waters R.J."/>
            <person name="Skerker J.M."/>
            <person name="Kuehl J.V."/>
            <person name="Price M.N."/>
            <person name="Huang J."/>
            <person name="Chakraborty R."/>
            <person name="Arkin A.P."/>
            <person name="Deutschbauer A."/>
        </authorList>
    </citation>
    <scope>NUCLEOTIDE SEQUENCE [LARGE SCALE GENOMIC DNA]</scope>
    <source>
        <strain evidence="9">4G11</strain>
    </source>
</reference>
<evidence type="ECO:0000256" key="3">
    <source>
        <dbReference type="ARBA" id="ARBA00022475"/>
    </source>
</evidence>
<feature type="domain" description="ABC transmembrane type-1" evidence="8">
    <location>
        <begin position="331"/>
        <end position="540"/>
    </location>
</feature>
<dbReference type="EMBL" id="CP010536">
    <property type="protein sequence ID" value="AJG18311.1"/>
    <property type="molecule type" value="Genomic_DNA"/>
</dbReference>